<evidence type="ECO:0000313" key="2">
    <source>
        <dbReference type="Proteomes" id="UP000006622"/>
    </source>
</evidence>
<dbReference type="EMBL" id="CP002101">
    <property type="protein sequence ID" value="AEH60977.1"/>
    <property type="molecule type" value="Genomic_DNA"/>
</dbReference>
<dbReference type="HOGENOM" id="CLU_1727267_0_0_2"/>
<gene>
    <name evidence="1" type="ordered locus">Mzhil_1121</name>
</gene>
<dbReference type="GeneID" id="10822749"/>
<reference evidence="1 2" key="1">
    <citation type="submission" date="2010-07" db="EMBL/GenBank/DDBJ databases">
        <title>The complete genome of Methanosalsum zhilinae DSM 4017.</title>
        <authorList>
            <consortium name="US DOE Joint Genome Institute (JGI-PGF)"/>
            <person name="Lucas S."/>
            <person name="Copeland A."/>
            <person name="Lapidus A."/>
            <person name="Glavina del Rio T."/>
            <person name="Dalin E."/>
            <person name="Tice H."/>
            <person name="Bruce D."/>
            <person name="Goodwin L."/>
            <person name="Pitluck S."/>
            <person name="Kyrpides N."/>
            <person name="Mavromatis K."/>
            <person name="Ovchinnikova G."/>
            <person name="Daligault H."/>
            <person name="Detter J.C."/>
            <person name="Han C."/>
            <person name="Tapia R."/>
            <person name="Larimer F."/>
            <person name="Land M."/>
            <person name="Hauser L."/>
            <person name="Markowitz V."/>
            <person name="Cheng J.-F."/>
            <person name="Hugenholtz P."/>
            <person name="Woyke T."/>
            <person name="Wu D."/>
            <person name="Spring S."/>
            <person name="Schueler E."/>
            <person name="Brambilla E."/>
            <person name="Klenk H.-P."/>
            <person name="Eisen J.A."/>
        </authorList>
    </citation>
    <scope>NUCLEOTIDE SEQUENCE [LARGE SCALE GENOMIC DNA]</scope>
    <source>
        <strain evidence="2">DSM 4017 / NBRC 107636 / OCM 62 / WeN5</strain>
    </source>
</reference>
<accession>F7XM88</accession>
<dbReference type="KEGG" id="mzh:Mzhil_1121"/>
<dbReference type="Proteomes" id="UP000006622">
    <property type="component" value="Chromosome"/>
</dbReference>
<dbReference type="STRING" id="679901.Mzhil_1121"/>
<proteinExistence type="predicted"/>
<sequence>MGDIVKLEQEDRDAIITIVAARYFSDQKWKWVNLRRDMDRIIEAYEELNQQYIEYPYMSRDWYVANSVTKNIHMCDTWNELKNFVDFLKAYGSYFDFLVKSDKKSLCIASEKDELSVEHKRAISEARNMRCNVFIFRACIPDSIEFELLQIGGGM</sequence>
<name>F7XM88_METZD</name>
<organism evidence="1 2">
    <name type="scientific">Methanosalsum zhilinae (strain DSM 4017 / NBRC 107636 / OCM 62 / WeN5)</name>
    <name type="common">Methanohalophilus zhilinae</name>
    <dbReference type="NCBI Taxonomy" id="679901"/>
    <lineage>
        <taxon>Archaea</taxon>
        <taxon>Methanobacteriati</taxon>
        <taxon>Methanobacteriota</taxon>
        <taxon>Stenosarchaea group</taxon>
        <taxon>Methanomicrobia</taxon>
        <taxon>Methanosarcinales</taxon>
        <taxon>Methanosarcinaceae</taxon>
        <taxon>Methanosalsum</taxon>
    </lineage>
</organism>
<dbReference type="AlphaFoldDB" id="F7XM88"/>
<protein>
    <submittedName>
        <fullName evidence="1">Uncharacterized protein</fullName>
    </submittedName>
</protein>
<evidence type="ECO:0000313" key="1">
    <source>
        <dbReference type="EMBL" id="AEH60977.1"/>
    </source>
</evidence>
<dbReference type="RefSeq" id="WP_013898414.1">
    <property type="nucleotide sequence ID" value="NC_015676.1"/>
</dbReference>
<keyword evidence="2" id="KW-1185">Reference proteome</keyword>